<dbReference type="InterPro" id="IPR003736">
    <property type="entry name" value="PAAI_dom"/>
</dbReference>
<organism evidence="1 2">
    <name type="scientific">Allomyces macrogynus (strain ATCC 38327)</name>
    <name type="common">Allomyces javanicus var. macrogynus</name>
    <dbReference type="NCBI Taxonomy" id="578462"/>
    <lineage>
        <taxon>Eukaryota</taxon>
        <taxon>Fungi</taxon>
        <taxon>Fungi incertae sedis</taxon>
        <taxon>Blastocladiomycota</taxon>
        <taxon>Blastocladiomycetes</taxon>
        <taxon>Blastocladiales</taxon>
        <taxon>Blastocladiaceae</taxon>
        <taxon>Allomyces</taxon>
    </lineage>
</organism>
<dbReference type="AlphaFoldDB" id="A0A0L0SV52"/>
<dbReference type="NCBIfam" id="TIGR00369">
    <property type="entry name" value="unchar_dom_1"/>
    <property type="match status" value="1"/>
</dbReference>
<reference evidence="2" key="2">
    <citation type="submission" date="2009-11" db="EMBL/GenBank/DDBJ databases">
        <title>The Genome Sequence of Allomyces macrogynus strain ATCC 38327.</title>
        <authorList>
            <consortium name="The Broad Institute Genome Sequencing Platform"/>
            <person name="Russ C."/>
            <person name="Cuomo C."/>
            <person name="Shea T."/>
            <person name="Young S.K."/>
            <person name="Zeng Q."/>
            <person name="Koehrsen M."/>
            <person name="Haas B."/>
            <person name="Borodovsky M."/>
            <person name="Guigo R."/>
            <person name="Alvarado L."/>
            <person name="Berlin A."/>
            <person name="Borenstein D."/>
            <person name="Chen Z."/>
            <person name="Engels R."/>
            <person name="Freedman E."/>
            <person name="Gellesch M."/>
            <person name="Goldberg J."/>
            <person name="Griggs A."/>
            <person name="Gujja S."/>
            <person name="Heiman D."/>
            <person name="Hepburn T."/>
            <person name="Howarth C."/>
            <person name="Jen D."/>
            <person name="Larson L."/>
            <person name="Lewis B."/>
            <person name="Mehta T."/>
            <person name="Park D."/>
            <person name="Pearson M."/>
            <person name="Roberts A."/>
            <person name="Saif S."/>
            <person name="Shenoy N."/>
            <person name="Sisk P."/>
            <person name="Stolte C."/>
            <person name="Sykes S."/>
            <person name="Walk T."/>
            <person name="White J."/>
            <person name="Yandava C."/>
            <person name="Burger G."/>
            <person name="Gray M.W."/>
            <person name="Holland P.W.H."/>
            <person name="King N."/>
            <person name="Lang F.B.F."/>
            <person name="Roger A.J."/>
            <person name="Ruiz-Trillo I."/>
            <person name="Lander E."/>
            <person name="Nusbaum C."/>
        </authorList>
    </citation>
    <scope>NUCLEOTIDE SEQUENCE [LARGE SCALE GENOMIC DNA]</scope>
    <source>
        <strain evidence="2">ATCC 38327</strain>
    </source>
</reference>
<sequence>MSTAVVPTATGCPHAHGHHGRHLMLVPGAHAVHNLVCGVVSAVRARPALLALPLVPLAAGAWWLARILRDPDPLAVWHQLARLPHFLRTWTFTKIVHLGNPFSRTGRVRIIEYGEGHCTAAVREHRSLHNPFNSIHAAELALLGETAAGMAFFSVKPRNKRAIVLDINCKFMKKARGNVVAVSQCTPVFTGPHVEVVAEIRSKDAQGELLATVTVVFIMSDKPARAIMAA</sequence>
<proteinExistence type="predicted"/>
<dbReference type="InterPro" id="IPR027961">
    <property type="entry name" value="DUF4442"/>
</dbReference>
<dbReference type="Pfam" id="PF14539">
    <property type="entry name" value="DUF4442"/>
    <property type="match status" value="1"/>
</dbReference>
<protein>
    <recommendedName>
        <fullName evidence="3">Thioesterase domain-containing protein</fullName>
    </recommendedName>
</protein>
<keyword evidence="2" id="KW-1185">Reference proteome</keyword>
<evidence type="ECO:0008006" key="3">
    <source>
        <dbReference type="Google" id="ProtNLM"/>
    </source>
</evidence>
<evidence type="ECO:0000313" key="2">
    <source>
        <dbReference type="Proteomes" id="UP000054350"/>
    </source>
</evidence>
<reference evidence="1 2" key="1">
    <citation type="submission" date="2009-11" db="EMBL/GenBank/DDBJ databases">
        <title>Annotation of Allomyces macrogynus ATCC 38327.</title>
        <authorList>
            <consortium name="The Broad Institute Genome Sequencing Platform"/>
            <person name="Russ C."/>
            <person name="Cuomo C."/>
            <person name="Burger G."/>
            <person name="Gray M.W."/>
            <person name="Holland P.W.H."/>
            <person name="King N."/>
            <person name="Lang F.B.F."/>
            <person name="Roger A.J."/>
            <person name="Ruiz-Trillo I."/>
            <person name="Young S.K."/>
            <person name="Zeng Q."/>
            <person name="Gargeya S."/>
            <person name="Fitzgerald M."/>
            <person name="Haas B."/>
            <person name="Abouelleil A."/>
            <person name="Alvarado L."/>
            <person name="Arachchi H.M."/>
            <person name="Berlin A."/>
            <person name="Chapman S.B."/>
            <person name="Gearin G."/>
            <person name="Goldberg J."/>
            <person name="Griggs A."/>
            <person name="Gujja S."/>
            <person name="Hansen M."/>
            <person name="Heiman D."/>
            <person name="Howarth C."/>
            <person name="Larimer J."/>
            <person name="Lui A."/>
            <person name="MacDonald P.J.P."/>
            <person name="McCowen C."/>
            <person name="Montmayeur A."/>
            <person name="Murphy C."/>
            <person name="Neiman D."/>
            <person name="Pearson M."/>
            <person name="Priest M."/>
            <person name="Roberts A."/>
            <person name="Saif S."/>
            <person name="Shea T."/>
            <person name="Sisk P."/>
            <person name="Stolte C."/>
            <person name="Sykes S."/>
            <person name="Wortman J."/>
            <person name="Nusbaum C."/>
            <person name="Birren B."/>
        </authorList>
    </citation>
    <scope>NUCLEOTIDE SEQUENCE [LARGE SCALE GENOMIC DNA]</scope>
    <source>
        <strain evidence="1 2">ATCC 38327</strain>
    </source>
</reference>
<evidence type="ECO:0000313" key="1">
    <source>
        <dbReference type="EMBL" id="KNE66219.1"/>
    </source>
</evidence>
<dbReference type="OrthoDB" id="10255641at2759"/>
<name>A0A0L0SV52_ALLM3</name>
<dbReference type="InterPro" id="IPR029069">
    <property type="entry name" value="HotDog_dom_sf"/>
</dbReference>
<dbReference type="Gene3D" id="3.10.129.10">
    <property type="entry name" value="Hotdog Thioesterase"/>
    <property type="match status" value="1"/>
</dbReference>
<dbReference type="EMBL" id="GG745349">
    <property type="protein sequence ID" value="KNE66219.1"/>
    <property type="molecule type" value="Genomic_DNA"/>
</dbReference>
<gene>
    <name evidence="1" type="ORF">AMAG_10457</name>
</gene>
<dbReference type="VEuPathDB" id="FungiDB:AMAG_10457"/>
<accession>A0A0L0SV52</accession>
<dbReference type="Proteomes" id="UP000054350">
    <property type="component" value="Unassembled WGS sequence"/>
</dbReference>
<dbReference type="CDD" id="cd03443">
    <property type="entry name" value="PaaI_thioesterase"/>
    <property type="match status" value="1"/>
</dbReference>
<dbReference type="SUPFAM" id="SSF54637">
    <property type="entry name" value="Thioesterase/thiol ester dehydrase-isomerase"/>
    <property type="match status" value="1"/>
</dbReference>
<dbReference type="eggNOG" id="ENOG502SAS8">
    <property type="taxonomic scope" value="Eukaryota"/>
</dbReference>